<protein>
    <submittedName>
        <fullName evidence="1">Uncharacterized protein</fullName>
    </submittedName>
</protein>
<reference evidence="1 2" key="1">
    <citation type="submission" date="2018-10" db="EMBL/GenBank/DDBJ databases">
        <title>Isolation of pseudouridimycin from Streptomyces albus DSM 40763.</title>
        <authorList>
            <person name="Rosenqvist P."/>
            <person name="Metsae-Ketelae M."/>
            <person name="Virta P."/>
        </authorList>
    </citation>
    <scope>NUCLEOTIDE SEQUENCE [LARGE SCALE GENOMIC DNA]</scope>
    <source>
        <strain evidence="1 2">DSM 40763</strain>
    </source>
</reference>
<dbReference type="EMBL" id="RCIY01000087">
    <property type="protein sequence ID" value="TGG78488.1"/>
    <property type="molecule type" value="Genomic_DNA"/>
</dbReference>
<accession>A0A8H1QM99</accession>
<sequence>MGMKKDNGPVMELIRASMLPSFLRAKARSEDPVCQVVSRAARADIAENSGDHVHSLAIGAGVSAAGLISWLAQSRGTEPSAVLDRIEQASIKGLETPNRVVAMLRTLLTGPPGMAATADLMVQIFAEDEEGYYDLIVELGEFSASCVNLLDTTGVSTTEATLKDLDEMLRDFYSG</sequence>
<proteinExistence type="predicted"/>
<dbReference type="Proteomes" id="UP000298111">
    <property type="component" value="Unassembled WGS sequence"/>
</dbReference>
<name>A0A8H1QM99_9ACTN</name>
<evidence type="ECO:0000313" key="2">
    <source>
        <dbReference type="Proteomes" id="UP000298111"/>
    </source>
</evidence>
<evidence type="ECO:0000313" key="1">
    <source>
        <dbReference type="EMBL" id="TGG78488.1"/>
    </source>
</evidence>
<comment type="caution">
    <text evidence="1">The sequence shown here is derived from an EMBL/GenBank/DDBJ whole genome shotgun (WGS) entry which is preliminary data.</text>
</comment>
<gene>
    <name evidence="1" type="ORF">D8771_25180</name>
</gene>
<dbReference type="AlphaFoldDB" id="A0A8H1QM99"/>
<organism evidence="1 2">
    <name type="scientific">Streptomyces albus</name>
    <dbReference type="NCBI Taxonomy" id="1888"/>
    <lineage>
        <taxon>Bacteria</taxon>
        <taxon>Bacillati</taxon>
        <taxon>Actinomycetota</taxon>
        <taxon>Actinomycetes</taxon>
        <taxon>Kitasatosporales</taxon>
        <taxon>Streptomycetaceae</taxon>
        <taxon>Streptomyces</taxon>
    </lineage>
</organism>